<evidence type="ECO:0000256" key="1">
    <source>
        <dbReference type="ARBA" id="ARBA00000085"/>
    </source>
</evidence>
<keyword evidence="6" id="KW-0418">Kinase</keyword>
<dbReference type="EC" id="2.7.13.3" evidence="2"/>
<dbReference type="InterPro" id="IPR036890">
    <property type="entry name" value="HATPase_C_sf"/>
</dbReference>
<keyword evidence="7" id="KW-0067">ATP-binding</keyword>
<keyword evidence="12" id="KW-1185">Reference proteome</keyword>
<name>A0ABY2V2R1_9BACT</name>
<protein>
    <recommendedName>
        <fullName evidence="2">histidine kinase</fullName>
        <ecNumber evidence="2">2.7.13.3</ecNumber>
    </recommendedName>
</protein>
<evidence type="ECO:0000256" key="7">
    <source>
        <dbReference type="ARBA" id="ARBA00022840"/>
    </source>
</evidence>
<evidence type="ECO:0000256" key="9">
    <source>
        <dbReference type="SAM" id="Phobius"/>
    </source>
</evidence>
<evidence type="ECO:0000256" key="4">
    <source>
        <dbReference type="ARBA" id="ARBA00022679"/>
    </source>
</evidence>
<dbReference type="Gene3D" id="3.30.565.10">
    <property type="entry name" value="Histidine kinase-like ATPase, C-terminal domain"/>
    <property type="match status" value="1"/>
</dbReference>
<dbReference type="InterPro" id="IPR035965">
    <property type="entry name" value="PAS-like_dom_sf"/>
</dbReference>
<evidence type="ECO:0000256" key="6">
    <source>
        <dbReference type="ARBA" id="ARBA00022777"/>
    </source>
</evidence>
<dbReference type="SUPFAM" id="SSF55874">
    <property type="entry name" value="ATPase domain of HSP90 chaperone/DNA topoisomerase II/histidine kinase"/>
    <property type="match status" value="1"/>
</dbReference>
<keyword evidence="3" id="KW-0597">Phosphoprotein</keyword>
<feature type="transmembrane region" description="Helical" evidence="9">
    <location>
        <begin position="20"/>
        <end position="44"/>
    </location>
</feature>
<feature type="transmembrane region" description="Helical" evidence="9">
    <location>
        <begin position="56"/>
        <end position="79"/>
    </location>
</feature>
<dbReference type="Pfam" id="PF02518">
    <property type="entry name" value="HATPase_c"/>
    <property type="match status" value="1"/>
</dbReference>
<dbReference type="NCBIfam" id="TIGR00229">
    <property type="entry name" value="sensory_box"/>
    <property type="match status" value="1"/>
</dbReference>
<dbReference type="Proteomes" id="UP000305417">
    <property type="component" value="Unassembled WGS sequence"/>
</dbReference>
<dbReference type="Gene3D" id="3.30.450.20">
    <property type="entry name" value="PAS domain"/>
    <property type="match status" value="1"/>
</dbReference>
<dbReference type="InterPro" id="IPR011495">
    <property type="entry name" value="Sig_transdc_His_kin_sub2_dim/P"/>
</dbReference>
<dbReference type="Pfam" id="PF07568">
    <property type="entry name" value="HisKA_2"/>
    <property type="match status" value="1"/>
</dbReference>
<gene>
    <name evidence="11" type="ORF">FE247_08845</name>
</gene>
<dbReference type="InterPro" id="IPR003594">
    <property type="entry name" value="HATPase_dom"/>
</dbReference>
<evidence type="ECO:0000256" key="8">
    <source>
        <dbReference type="SAM" id="Coils"/>
    </source>
</evidence>
<dbReference type="Pfam" id="PF13426">
    <property type="entry name" value="PAS_9"/>
    <property type="match status" value="1"/>
</dbReference>
<feature type="coiled-coil region" evidence="8">
    <location>
        <begin position="213"/>
        <end position="240"/>
    </location>
</feature>
<keyword evidence="8" id="KW-0175">Coiled coil</keyword>
<keyword evidence="5" id="KW-0547">Nucleotide-binding</keyword>
<evidence type="ECO:0000313" key="11">
    <source>
        <dbReference type="EMBL" id="TLS97270.1"/>
    </source>
</evidence>
<dbReference type="InterPro" id="IPR000014">
    <property type="entry name" value="PAS"/>
</dbReference>
<dbReference type="PANTHER" id="PTHR41523">
    <property type="entry name" value="TWO-COMPONENT SYSTEM SENSOR PROTEIN"/>
    <property type="match status" value="1"/>
</dbReference>
<evidence type="ECO:0000256" key="2">
    <source>
        <dbReference type="ARBA" id="ARBA00012438"/>
    </source>
</evidence>
<comment type="catalytic activity">
    <reaction evidence="1">
        <text>ATP + protein L-histidine = ADP + protein N-phospho-L-histidine.</text>
        <dbReference type="EC" id="2.7.13.3"/>
    </reaction>
</comment>
<keyword evidence="9" id="KW-0472">Membrane</keyword>
<sequence>MKRRFSERLIKKYFLNNKYIAIKFSLFYLVIALVATVFINKLFFDPTSDINNGNVISFNFIFLFLFFTVIILFLILNYLQNVISKIDKSYKDLKNHEKDRLIPYEFALNNSFDEIFWFTIDAKIVYINDAACKSLGYKKEELLGKYLEVIDPNFTRESAIQVMFKIKNTPNFILETIQRKKNGDVFPVEVSGHSFNHQGQIYICAFGRDLTQRREINRQIKDINSQLQKSLDEKEILIKEVHHRVKNNMEIISSLLAMQLRRAKDDEIKYILKQSMSRINTMALVHEFLYLGENLAHINLQDYIVRLVQDIKELYISQNTDLTVDLHIDELIFSTNRCIQIGMILHELCVNALKYAFKEDRENLLCIHIKDLEENIHIKIRDNGDGIKDINSLYKSESIGMQLIHSIVEDQLDGTIEFINNNGLECNIIFSKKEENY</sequence>
<organism evidence="11 12">
    <name type="scientific">Aliarcobacter cibarius</name>
    <dbReference type="NCBI Taxonomy" id="255507"/>
    <lineage>
        <taxon>Bacteria</taxon>
        <taxon>Pseudomonadati</taxon>
        <taxon>Campylobacterota</taxon>
        <taxon>Epsilonproteobacteria</taxon>
        <taxon>Campylobacterales</taxon>
        <taxon>Arcobacteraceae</taxon>
        <taxon>Aliarcobacter</taxon>
    </lineage>
</organism>
<keyword evidence="9" id="KW-1133">Transmembrane helix</keyword>
<accession>A0ABY2V2R1</accession>
<proteinExistence type="predicted"/>
<comment type="caution">
    <text evidence="11">The sequence shown here is derived from an EMBL/GenBank/DDBJ whole genome shotgun (WGS) entry which is preliminary data.</text>
</comment>
<evidence type="ECO:0000256" key="3">
    <source>
        <dbReference type="ARBA" id="ARBA00022553"/>
    </source>
</evidence>
<evidence type="ECO:0000259" key="10">
    <source>
        <dbReference type="PROSITE" id="PS50112"/>
    </source>
</evidence>
<dbReference type="EMBL" id="VBUC01000023">
    <property type="protein sequence ID" value="TLS97270.1"/>
    <property type="molecule type" value="Genomic_DNA"/>
</dbReference>
<keyword evidence="9" id="KW-0812">Transmembrane</keyword>
<dbReference type="SUPFAM" id="SSF55785">
    <property type="entry name" value="PYP-like sensor domain (PAS domain)"/>
    <property type="match status" value="1"/>
</dbReference>
<feature type="domain" description="PAS" evidence="10">
    <location>
        <begin position="107"/>
        <end position="153"/>
    </location>
</feature>
<dbReference type="PROSITE" id="PS50112">
    <property type="entry name" value="PAS"/>
    <property type="match status" value="1"/>
</dbReference>
<keyword evidence="4" id="KW-0808">Transferase</keyword>
<dbReference type="PANTHER" id="PTHR41523:SF8">
    <property type="entry name" value="ETHYLENE RESPONSE SENSOR PROTEIN"/>
    <property type="match status" value="1"/>
</dbReference>
<reference evidence="11 12" key="1">
    <citation type="submission" date="2019-05" db="EMBL/GenBank/DDBJ databases">
        <title>Arcobacter cibarius and Arcobacter thereius providing challenges in identification an antibiotic susceptibility and Quinolone resistance.</title>
        <authorList>
            <person name="Busch A."/>
            <person name="Hanel I."/>
            <person name="Hotzel H."/>
            <person name="Tomaso H."/>
        </authorList>
    </citation>
    <scope>NUCLEOTIDE SEQUENCE [LARGE SCALE GENOMIC DNA]</scope>
    <source>
        <strain evidence="11 12">16CS0831-2</strain>
    </source>
</reference>
<dbReference type="CDD" id="cd00130">
    <property type="entry name" value="PAS"/>
    <property type="match status" value="1"/>
</dbReference>
<evidence type="ECO:0000256" key="5">
    <source>
        <dbReference type="ARBA" id="ARBA00022741"/>
    </source>
</evidence>
<evidence type="ECO:0000313" key="12">
    <source>
        <dbReference type="Proteomes" id="UP000305417"/>
    </source>
</evidence>